<reference evidence="3" key="1">
    <citation type="submission" date="2014-08" db="EMBL/GenBank/DDBJ databases">
        <authorList>
            <person name="Senf B."/>
            <person name="Petzold A."/>
            <person name="Downie B.R."/>
            <person name="Koch P."/>
            <person name="Platzer M."/>
        </authorList>
    </citation>
    <scope>NUCLEOTIDE SEQUENCE [LARGE SCALE GENOMIC DNA]</scope>
    <source>
        <strain evidence="3">GRZ</strain>
    </source>
</reference>
<evidence type="ECO:0000313" key="3">
    <source>
        <dbReference type="Ensembl" id="ENSNFUP00015046876.1"/>
    </source>
</evidence>
<dbReference type="InterPro" id="IPR016186">
    <property type="entry name" value="C-type_lectin-like/link_sf"/>
</dbReference>
<dbReference type="SUPFAM" id="SSF56436">
    <property type="entry name" value="C-type lectin-like"/>
    <property type="match status" value="1"/>
</dbReference>
<dbReference type="InterPro" id="IPR033989">
    <property type="entry name" value="CD209-like_CTLD"/>
</dbReference>
<evidence type="ECO:0000256" key="1">
    <source>
        <dbReference type="ARBA" id="ARBA00022734"/>
    </source>
</evidence>
<proteinExistence type="predicted"/>
<dbReference type="InterPro" id="IPR001304">
    <property type="entry name" value="C-type_lectin-like"/>
</dbReference>
<dbReference type="SMART" id="SM00034">
    <property type="entry name" value="CLECT"/>
    <property type="match status" value="1"/>
</dbReference>
<dbReference type="Ensembl" id="ENSNFUT00015048925.1">
    <property type="protein sequence ID" value="ENSNFUP00015046876.1"/>
    <property type="gene ID" value="ENSNFUG00015022184.1"/>
</dbReference>
<evidence type="ECO:0000259" key="2">
    <source>
        <dbReference type="PROSITE" id="PS50041"/>
    </source>
</evidence>
<protein>
    <recommendedName>
        <fullName evidence="2">C-type lectin domain-containing protein</fullName>
    </recommendedName>
</protein>
<dbReference type="GeneTree" id="ENSGT01030000234575"/>
<organism evidence="3 4">
    <name type="scientific">Nothobranchius furzeri</name>
    <name type="common">Turquoise killifish</name>
    <dbReference type="NCBI Taxonomy" id="105023"/>
    <lineage>
        <taxon>Eukaryota</taxon>
        <taxon>Metazoa</taxon>
        <taxon>Chordata</taxon>
        <taxon>Craniata</taxon>
        <taxon>Vertebrata</taxon>
        <taxon>Euteleostomi</taxon>
        <taxon>Actinopterygii</taxon>
        <taxon>Neopterygii</taxon>
        <taxon>Teleostei</taxon>
        <taxon>Neoteleostei</taxon>
        <taxon>Acanthomorphata</taxon>
        <taxon>Ovalentaria</taxon>
        <taxon>Atherinomorphae</taxon>
        <taxon>Cyprinodontiformes</taxon>
        <taxon>Nothobranchiidae</taxon>
        <taxon>Nothobranchius</taxon>
    </lineage>
</organism>
<feature type="domain" description="C-type lectin" evidence="2">
    <location>
        <begin position="95"/>
        <end position="208"/>
    </location>
</feature>
<dbReference type="InterPro" id="IPR050111">
    <property type="entry name" value="C-type_lectin/snaclec_domain"/>
</dbReference>
<reference evidence="3" key="3">
    <citation type="submission" date="2025-09" db="UniProtKB">
        <authorList>
            <consortium name="Ensembl"/>
        </authorList>
    </citation>
    <scope>IDENTIFICATION</scope>
</reference>
<sequence>MTIFKFIVCDPLQLFYKCVFISSGAKIKKDSLQVYHSAALQLFSKLNDLCSNQSTGIEAEGTMQNYTKVKEQTTQTYFFVPGTSCSRCSSGWTHFNSSCYYFSPYEKKTWRDSRADCIRRGSDLVVIDNQQEQMFVSHTIEMMKLINTDVWNNGFWIGLTDMNVEGTWEWINNVTEVEPRYWIDGEPNDYHVGEDCAVAVYSADNPWKTRYDGGCQRHNIRWICEINAN</sequence>
<name>A0A8C6PP07_NOTFU</name>
<accession>A0A8C6PP07</accession>
<dbReference type="AlphaFoldDB" id="A0A8C6PP07"/>
<evidence type="ECO:0000313" key="4">
    <source>
        <dbReference type="Proteomes" id="UP000694548"/>
    </source>
</evidence>
<dbReference type="CDD" id="cd03590">
    <property type="entry name" value="CLECT_DC-SIGN_like"/>
    <property type="match status" value="1"/>
</dbReference>
<dbReference type="GO" id="GO:0030246">
    <property type="term" value="F:carbohydrate binding"/>
    <property type="evidence" value="ECO:0007669"/>
    <property type="project" value="UniProtKB-KW"/>
</dbReference>
<dbReference type="PANTHER" id="PTHR22803">
    <property type="entry name" value="MANNOSE, PHOSPHOLIPASE, LECTIN RECEPTOR RELATED"/>
    <property type="match status" value="1"/>
</dbReference>
<dbReference type="Proteomes" id="UP000694548">
    <property type="component" value="Chromosome sgr16"/>
</dbReference>
<dbReference type="Pfam" id="PF00059">
    <property type="entry name" value="Lectin_C"/>
    <property type="match status" value="1"/>
</dbReference>
<dbReference type="Gene3D" id="3.10.100.10">
    <property type="entry name" value="Mannose-Binding Protein A, subunit A"/>
    <property type="match status" value="1"/>
</dbReference>
<dbReference type="PROSITE" id="PS50041">
    <property type="entry name" value="C_TYPE_LECTIN_2"/>
    <property type="match status" value="1"/>
</dbReference>
<reference evidence="3" key="2">
    <citation type="submission" date="2025-08" db="UniProtKB">
        <authorList>
            <consortium name="Ensembl"/>
        </authorList>
    </citation>
    <scope>IDENTIFICATION</scope>
</reference>
<keyword evidence="4" id="KW-1185">Reference proteome</keyword>
<dbReference type="InterPro" id="IPR016187">
    <property type="entry name" value="CTDL_fold"/>
</dbReference>
<keyword evidence="1" id="KW-0430">Lectin</keyword>